<dbReference type="RefSeq" id="WP_189397995.1">
    <property type="nucleotide sequence ID" value="NZ_BMXA01000001.1"/>
</dbReference>
<proteinExistence type="predicted"/>
<accession>A0A918VGL2</accession>
<comment type="caution">
    <text evidence="3">The sequence shown here is derived from an EMBL/GenBank/DDBJ whole genome shotgun (WGS) entry which is preliminary data.</text>
</comment>
<dbReference type="PANTHER" id="PTHR19328">
    <property type="entry name" value="HEDGEHOG-INTERACTING PROTEIN"/>
    <property type="match status" value="1"/>
</dbReference>
<reference evidence="3" key="1">
    <citation type="journal article" date="2014" name="Int. J. Syst. Evol. Microbiol.">
        <title>Complete genome sequence of Corynebacterium casei LMG S-19264T (=DSM 44701T), isolated from a smear-ripened cheese.</title>
        <authorList>
            <consortium name="US DOE Joint Genome Institute (JGI-PGF)"/>
            <person name="Walter F."/>
            <person name="Albersmeier A."/>
            <person name="Kalinowski J."/>
            <person name="Ruckert C."/>
        </authorList>
    </citation>
    <scope>NUCLEOTIDE SEQUENCE</scope>
    <source>
        <strain evidence="3">KCTC 12711</strain>
    </source>
</reference>
<dbReference type="InterPro" id="IPR011041">
    <property type="entry name" value="Quinoprot_gluc/sorb_DH_b-prop"/>
</dbReference>
<feature type="domain" description="Glucose/Sorbosone dehydrogenase" evidence="2">
    <location>
        <begin position="32"/>
        <end position="362"/>
    </location>
</feature>
<feature type="signal peptide" evidence="1">
    <location>
        <begin position="1"/>
        <end position="21"/>
    </location>
</feature>
<evidence type="ECO:0000256" key="1">
    <source>
        <dbReference type="SAM" id="SignalP"/>
    </source>
</evidence>
<evidence type="ECO:0000313" key="4">
    <source>
        <dbReference type="Proteomes" id="UP000614811"/>
    </source>
</evidence>
<protein>
    <submittedName>
        <fullName evidence="3">Dehydrogenase</fullName>
    </submittedName>
</protein>
<dbReference type="AlphaFoldDB" id="A0A918VGL2"/>
<name>A0A918VGL2_9GAMM</name>
<dbReference type="Gene3D" id="2.120.10.30">
    <property type="entry name" value="TolB, C-terminal domain"/>
    <property type="match status" value="1"/>
</dbReference>
<dbReference type="EMBL" id="BMXA01000001">
    <property type="protein sequence ID" value="GGZ96148.1"/>
    <property type="molecule type" value="Genomic_DNA"/>
</dbReference>
<evidence type="ECO:0000259" key="2">
    <source>
        <dbReference type="Pfam" id="PF07995"/>
    </source>
</evidence>
<organism evidence="3 4">
    <name type="scientific">Arenicella chitinivorans</name>
    <dbReference type="NCBI Taxonomy" id="1329800"/>
    <lineage>
        <taxon>Bacteria</taxon>
        <taxon>Pseudomonadati</taxon>
        <taxon>Pseudomonadota</taxon>
        <taxon>Gammaproteobacteria</taxon>
        <taxon>Arenicellales</taxon>
        <taxon>Arenicellaceae</taxon>
        <taxon>Arenicella</taxon>
    </lineage>
</organism>
<gene>
    <name evidence="3" type="primary">yliI</name>
    <name evidence="3" type="ORF">GCM10008090_00430</name>
</gene>
<reference evidence="3" key="2">
    <citation type="submission" date="2020-09" db="EMBL/GenBank/DDBJ databases">
        <authorList>
            <person name="Sun Q."/>
            <person name="Kim S."/>
        </authorList>
    </citation>
    <scope>NUCLEOTIDE SEQUENCE</scope>
    <source>
        <strain evidence="3">KCTC 12711</strain>
    </source>
</reference>
<dbReference type="InterPro" id="IPR011042">
    <property type="entry name" value="6-blade_b-propeller_TolB-like"/>
</dbReference>
<dbReference type="InterPro" id="IPR012938">
    <property type="entry name" value="Glc/Sorbosone_DH"/>
</dbReference>
<dbReference type="PANTHER" id="PTHR19328:SF75">
    <property type="entry name" value="ALDOSE SUGAR DEHYDROGENASE YLII"/>
    <property type="match status" value="1"/>
</dbReference>
<evidence type="ECO:0000313" key="3">
    <source>
        <dbReference type="EMBL" id="GGZ96148.1"/>
    </source>
</evidence>
<feature type="chain" id="PRO_5038058482" evidence="1">
    <location>
        <begin position="22"/>
        <end position="391"/>
    </location>
</feature>
<keyword evidence="4" id="KW-1185">Reference proteome</keyword>
<dbReference type="Proteomes" id="UP000614811">
    <property type="component" value="Unassembled WGS sequence"/>
</dbReference>
<keyword evidence="1" id="KW-0732">Signal</keyword>
<dbReference type="Pfam" id="PF07995">
    <property type="entry name" value="GSDH"/>
    <property type="match status" value="1"/>
</dbReference>
<sequence length="391" mass="43226">MKKLKYLLFLLAIAGVQAAQAQPFERREIMQFEQPWAMTFLPDGRLLVTEKPGRLILVSLDDNEQTEVANVPSVDYGGQGGLGDIILHPDYAVNKLVYLSYAEAGENNTRGAVVIRAKLILDKNAGTASLTQIERIWTQHPKVTGRGHYGHRLAFDQHGFLFISSGERQKFDPSQDMNANLGKIIRLHADGSVPQDNPFYADGGIASQVWSLGHRNPLGLAFDAKGRLWNSEMGPLHGDEFNLVKESENYGYPIVSNGDHYNGDPIPDHDTRPEFEAPAAYWVPSIAPAEVIYYSGSVFPEWQGSFLIAGLKSQAIIRVTTNGETAQEVERFNMGARIREIEQGPDGAVWVLEDGSNAKLLKLTPKDQTILAFLPAVLAGSESKQQTKRQD</sequence>
<dbReference type="SUPFAM" id="SSF50952">
    <property type="entry name" value="Soluble quinoprotein glucose dehydrogenase"/>
    <property type="match status" value="1"/>
</dbReference>